<sequence length="505" mass="54268">MGDPGGLDIVIAGGGTAGWMAAAALARFLEDGSRITLVESEAIGTVGVGEATIPQIHNFLAALGIAQAEFLAATNATFKLGIEFGGWRAPDHSYIHAFGATGRGSGLIPFRQLWLRGRAEGFADDFGAYSPNGVAALAGRMAPPSPQPTSIPDLVTAFHLDASLFAAFLRNYAEARGVRREEGRIVNVEQHGPSGSVTALQLEGERRVAGDLFIDCTGFRSLLLGETCGVPFEDWSHWLPNDRAIAVPCASSAAFRPYTQSLARKAGWQWRIPLQHRTGNGHVYCSGAIGDDEAADILLANLDGAALGEPRPLRFKAGRRAQAWSGNVVALGLAAGFMEPLESTSIHLVQSGIARLLELLPREAEFAAARATFNRVTALEWTQIRDFLILHYKANGRVGEPYWDQLRAMPIPDSLASKIALFEEAGAIVRDEGELFTEEGWGQVMIGQGLEPRSWSPLADTIPSGELRDYLATLVHAYRRKAAAMPSHREHVASLLGLSSMKEPA</sequence>
<protein>
    <submittedName>
        <fullName evidence="1">Tryptophan 7-halogenase</fullName>
    </submittedName>
</protein>
<dbReference type="Gene3D" id="3.50.50.60">
    <property type="entry name" value="FAD/NAD(P)-binding domain"/>
    <property type="match status" value="1"/>
</dbReference>
<dbReference type="InterPro" id="IPR033856">
    <property type="entry name" value="Trp_halogen"/>
</dbReference>
<dbReference type="InterPro" id="IPR050816">
    <property type="entry name" value="Flavin-dep_Halogenase_NPB"/>
</dbReference>
<proteinExistence type="predicted"/>
<evidence type="ECO:0000313" key="1">
    <source>
        <dbReference type="EMBL" id="GAA4027898.1"/>
    </source>
</evidence>
<gene>
    <name evidence="1" type="ORF">GCM10022281_03280</name>
</gene>
<dbReference type="PIRSF" id="PIRSF011396">
    <property type="entry name" value="Trp_halogenase"/>
    <property type="match status" value="1"/>
</dbReference>
<dbReference type="SUPFAM" id="SSF51905">
    <property type="entry name" value="FAD/NAD(P)-binding domain"/>
    <property type="match status" value="1"/>
</dbReference>
<dbReference type="EMBL" id="BAABBR010000001">
    <property type="protein sequence ID" value="GAA4027898.1"/>
    <property type="molecule type" value="Genomic_DNA"/>
</dbReference>
<accession>A0ABP7TL92</accession>
<keyword evidence="2" id="KW-1185">Reference proteome</keyword>
<dbReference type="Proteomes" id="UP001424459">
    <property type="component" value="Unassembled WGS sequence"/>
</dbReference>
<reference evidence="2" key="1">
    <citation type="journal article" date="2019" name="Int. J. Syst. Evol. Microbiol.">
        <title>The Global Catalogue of Microorganisms (GCM) 10K type strain sequencing project: providing services to taxonomists for standard genome sequencing and annotation.</title>
        <authorList>
            <consortium name="The Broad Institute Genomics Platform"/>
            <consortium name="The Broad Institute Genome Sequencing Center for Infectious Disease"/>
            <person name="Wu L."/>
            <person name="Ma J."/>
        </authorList>
    </citation>
    <scope>NUCLEOTIDE SEQUENCE [LARGE SCALE GENOMIC DNA]</scope>
    <source>
        <strain evidence="2">JCM 17564</strain>
    </source>
</reference>
<name>A0ABP7TL92_9SPHN</name>
<dbReference type="RefSeq" id="WP_344695223.1">
    <property type="nucleotide sequence ID" value="NZ_BAABBR010000001.1"/>
</dbReference>
<organism evidence="1 2">
    <name type="scientific">Sphingomonas rosea</name>
    <dbReference type="NCBI Taxonomy" id="335605"/>
    <lineage>
        <taxon>Bacteria</taxon>
        <taxon>Pseudomonadati</taxon>
        <taxon>Pseudomonadota</taxon>
        <taxon>Alphaproteobacteria</taxon>
        <taxon>Sphingomonadales</taxon>
        <taxon>Sphingomonadaceae</taxon>
        <taxon>Sphingomonas</taxon>
    </lineage>
</organism>
<dbReference type="Pfam" id="PF04820">
    <property type="entry name" value="Trp_halogenase"/>
    <property type="match status" value="1"/>
</dbReference>
<dbReference type="PANTHER" id="PTHR43747">
    <property type="entry name" value="FAD-BINDING PROTEIN"/>
    <property type="match status" value="1"/>
</dbReference>
<comment type="caution">
    <text evidence="1">The sequence shown here is derived from an EMBL/GenBank/DDBJ whole genome shotgun (WGS) entry which is preliminary data.</text>
</comment>
<evidence type="ECO:0000313" key="2">
    <source>
        <dbReference type="Proteomes" id="UP001424459"/>
    </source>
</evidence>
<dbReference type="PANTHER" id="PTHR43747:SF4">
    <property type="entry name" value="FLAVIN-DEPENDENT TRYPTOPHAN HALOGENASE"/>
    <property type="match status" value="1"/>
</dbReference>
<dbReference type="InterPro" id="IPR036188">
    <property type="entry name" value="FAD/NAD-bd_sf"/>
</dbReference>
<dbReference type="InterPro" id="IPR006905">
    <property type="entry name" value="Flavin_halogenase"/>
</dbReference>